<protein>
    <submittedName>
        <fullName evidence="2">Uncharacterized protein</fullName>
    </submittedName>
</protein>
<dbReference type="AlphaFoldDB" id="A0A0F8WGL4"/>
<keyword evidence="1" id="KW-0812">Transmembrane</keyword>
<reference evidence="2" key="1">
    <citation type="journal article" date="2015" name="Nature">
        <title>Complex archaea that bridge the gap between prokaryotes and eukaryotes.</title>
        <authorList>
            <person name="Spang A."/>
            <person name="Saw J.H."/>
            <person name="Jorgensen S.L."/>
            <person name="Zaremba-Niedzwiedzka K."/>
            <person name="Martijn J."/>
            <person name="Lind A.E."/>
            <person name="van Eijk R."/>
            <person name="Schleper C."/>
            <person name="Guy L."/>
            <person name="Ettema T.J."/>
        </authorList>
    </citation>
    <scope>NUCLEOTIDE SEQUENCE</scope>
</reference>
<proteinExistence type="predicted"/>
<feature type="transmembrane region" description="Helical" evidence="1">
    <location>
        <begin position="34"/>
        <end position="54"/>
    </location>
</feature>
<dbReference type="EMBL" id="LAZR01069642">
    <property type="protein sequence ID" value="KKK47310.1"/>
    <property type="molecule type" value="Genomic_DNA"/>
</dbReference>
<keyword evidence="1" id="KW-0472">Membrane</keyword>
<comment type="caution">
    <text evidence="2">The sequence shown here is derived from an EMBL/GenBank/DDBJ whole genome shotgun (WGS) entry which is preliminary data.</text>
</comment>
<keyword evidence="1" id="KW-1133">Transmembrane helix</keyword>
<sequence length="56" mass="6254">MAEKTDRDLLVELSTDVKWIKLLLTGHMAHHKKLFFAGLGIVGSFVLAMVLMALRS</sequence>
<evidence type="ECO:0000313" key="2">
    <source>
        <dbReference type="EMBL" id="KKK47310.1"/>
    </source>
</evidence>
<evidence type="ECO:0000256" key="1">
    <source>
        <dbReference type="SAM" id="Phobius"/>
    </source>
</evidence>
<accession>A0A0F8WGL4</accession>
<name>A0A0F8WGL4_9ZZZZ</name>
<gene>
    <name evidence="2" type="ORF">LCGC14_3156500</name>
</gene>
<organism evidence="2">
    <name type="scientific">marine sediment metagenome</name>
    <dbReference type="NCBI Taxonomy" id="412755"/>
    <lineage>
        <taxon>unclassified sequences</taxon>
        <taxon>metagenomes</taxon>
        <taxon>ecological metagenomes</taxon>
    </lineage>
</organism>